<dbReference type="Proteomes" id="UP000283513">
    <property type="component" value="Unassembled WGS sequence"/>
</dbReference>
<reference evidence="2 3" key="1">
    <citation type="submission" date="2018-08" db="EMBL/GenBank/DDBJ databases">
        <title>A genome reference for cultivated species of the human gut microbiota.</title>
        <authorList>
            <person name="Zou Y."/>
            <person name="Xue W."/>
            <person name="Luo G."/>
        </authorList>
    </citation>
    <scope>NUCLEOTIDE SEQUENCE [LARGE SCALE GENOMIC DNA]</scope>
    <source>
        <strain evidence="2 3">AM37-1AC</strain>
    </source>
</reference>
<sequence length="97" mass="11251">MEERTHEQNVTMAQSNWNPNMQTQNSYRNQGSQSREAPVQNVSWNRGTQEMPWDEREKEQRDAVEEKKSLFPDISINLLKLPSSQGIVGEKSFVASR</sequence>
<gene>
    <name evidence="2" type="ORF">DW856_05500</name>
</gene>
<dbReference type="AlphaFoldDB" id="A0A413Z9F2"/>
<organism evidence="2 3">
    <name type="scientific">Roseburia intestinalis</name>
    <dbReference type="NCBI Taxonomy" id="166486"/>
    <lineage>
        <taxon>Bacteria</taxon>
        <taxon>Bacillati</taxon>
        <taxon>Bacillota</taxon>
        <taxon>Clostridia</taxon>
        <taxon>Lachnospirales</taxon>
        <taxon>Lachnospiraceae</taxon>
        <taxon>Roseburia</taxon>
    </lineage>
</organism>
<feature type="region of interest" description="Disordered" evidence="1">
    <location>
        <begin position="1"/>
        <end position="65"/>
    </location>
</feature>
<name>A0A413Z9F2_9FIRM</name>
<proteinExistence type="predicted"/>
<protein>
    <submittedName>
        <fullName evidence="2">Uncharacterized protein</fullName>
    </submittedName>
</protein>
<accession>A0A413Z9F2</accession>
<feature type="compositionally biased region" description="Polar residues" evidence="1">
    <location>
        <begin position="8"/>
        <end position="48"/>
    </location>
</feature>
<evidence type="ECO:0000313" key="2">
    <source>
        <dbReference type="EMBL" id="RHC18409.1"/>
    </source>
</evidence>
<feature type="compositionally biased region" description="Basic and acidic residues" evidence="1">
    <location>
        <begin position="53"/>
        <end position="65"/>
    </location>
</feature>
<evidence type="ECO:0000313" key="3">
    <source>
        <dbReference type="Proteomes" id="UP000283513"/>
    </source>
</evidence>
<comment type="caution">
    <text evidence="2">The sequence shown here is derived from an EMBL/GenBank/DDBJ whole genome shotgun (WGS) entry which is preliminary data.</text>
</comment>
<evidence type="ECO:0000256" key="1">
    <source>
        <dbReference type="SAM" id="MobiDB-lite"/>
    </source>
</evidence>
<dbReference type="EMBL" id="QSHO01000004">
    <property type="protein sequence ID" value="RHC18409.1"/>
    <property type="molecule type" value="Genomic_DNA"/>
</dbReference>